<dbReference type="AlphaFoldDB" id="A0A6J7EYJ9"/>
<evidence type="ECO:0000256" key="1">
    <source>
        <dbReference type="SAM" id="MobiDB-lite"/>
    </source>
</evidence>
<feature type="transmembrane region" description="Helical" evidence="2">
    <location>
        <begin position="502"/>
        <end position="521"/>
    </location>
</feature>
<feature type="region of interest" description="Disordered" evidence="1">
    <location>
        <begin position="280"/>
        <end position="322"/>
    </location>
</feature>
<protein>
    <submittedName>
        <fullName evidence="3">Unannotated protein</fullName>
    </submittedName>
</protein>
<name>A0A6J7EYJ9_9ZZZZ</name>
<feature type="transmembrane region" description="Helical" evidence="2">
    <location>
        <begin position="465"/>
        <end position="482"/>
    </location>
</feature>
<feature type="transmembrane region" description="Helical" evidence="2">
    <location>
        <begin position="386"/>
        <end position="411"/>
    </location>
</feature>
<feature type="region of interest" description="Disordered" evidence="1">
    <location>
        <begin position="27"/>
        <end position="86"/>
    </location>
</feature>
<feature type="transmembrane region" description="Helical" evidence="2">
    <location>
        <begin position="704"/>
        <end position="721"/>
    </location>
</feature>
<keyword evidence="2" id="KW-0812">Transmembrane</keyword>
<feature type="compositionally biased region" description="Low complexity" evidence="1">
    <location>
        <begin position="288"/>
        <end position="298"/>
    </location>
</feature>
<feature type="transmembrane region" description="Helical" evidence="2">
    <location>
        <begin position="527"/>
        <end position="546"/>
    </location>
</feature>
<reference evidence="3" key="1">
    <citation type="submission" date="2020-05" db="EMBL/GenBank/DDBJ databases">
        <authorList>
            <person name="Chiriac C."/>
            <person name="Salcher M."/>
            <person name="Ghai R."/>
            <person name="Kavagutti S V."/>
        </authorList>
    </citation>
    <scope>NUCLEOTIDE SEQUENCE</scope>
</reference>
<feature type="compositionally biased region" description="Basic and acidic residues" evidence="1">
    <location>
        <begin position="299"/>
        <end position="322"/>
    </location>
</feature>
<feature type="transmembrane region" description="Helical" evidence="2">
    <location>
        <begin position="664"/>
        <end position="683"/>
    </location>
</feature>
<evidence type="ECO:0000256" key="2">
    <source>
        <dbReference type="SAM" id="Phobius"/>
    </source>
</evidence>
<gene>
    <name evidence="3" type="ORF">UFOPK3402_01888</name>
</gene>
<sequence>MQRSFQRIALGLIALVLAAGASAALGAGQAAAADPTEPPPCGNSGQPCEPTGQKPVPPPSESSPQGGSGSSGGAGSSGNSGGQAPSVSIGSAELSVGVPVPVLVSFVGGSLADSDLARPITVEISVSSGSVAIAGGTSGATATIQAPFAALRSGIPGLTVTAGDAGPVAISVRAYPADRPGEGIAGSRELIAPIAQPSPTMSATADPTAIAEVPTDPVLRTAANGASEAGVTPALTVRSITLPRYRALDRPTEVVDTTIAVVVVLGVVGLSAGALAGGVPLPSPSSPSPSSSPASPADDSQRRRAESAGHHQAGRDRAHRSEGSLANLDASFEGIAAAVGTAGIGDRLRTWRLPLTNQVDATHHVSISAAARLSPLMARLLADNTYLRAMFGSGALLLPVTAVVLAVMAVIGVNGLALAPSATILGLITLIGTLDAMAGFAAFITFAAGVAILGGITGADSVRTLLGLGIIGFGPALIAGAARPLRRPAGHYDGWERITDFVIIPLIGAFAVQSMVSSLAGLSGYDLPIVSSANVIALIALVGLVLRVSLEELAARAFPGRLAQVAPAPIPPRGLVHRLLVALMRTAVFVFVAVAFIGQTWQLWAGAAIFAAAQVCEILGRYAPNSPRLFHVVPVGVPRLVLVLLISLGVTTSISLLLSDGPDYARTSFVLLMLPGLALASLGMFGREPREGDTRWYLRDAMRVWYRIGGAILVVAAVYMTQFT</sequence>
<proteinExistence type="predicted"/>
<feature type="transmembrane region" description="Helical" evidence="2">
    <location>
        <begin position="603"/>
        <end position="620"/>
    </location>
</feature>
<feature type="transmembrane region" description="Helical" evidence="2">
    <location>
        <begin position="640"/>
        <end position="658"/>
    </location>
</feature>
<accession>A0A6J7EYJ9</accession>
<keyword evidence="2" id="KW-0472">Membrane</keyword>
<keyword evidence="2" id="KW-1133">Transmembrane helix</keyword>
<dbReference type="EMBL" id="CAFBLS010000307">
    <property type="protein sequence ID" value="CAB4886314.1"/>
    <property type="molecule type" value="Genomic_DNA"/>
</dbReference>
<organism evidence="3">
    <name type="scientific">freshwater metagenome</name>
    <dbReference type="NCBI Taxonomy" id="449393"/>
    <lineage>
        <taxon>unclassified sequences</taxon>
        <taxon>metagenomes</taxon>
        <taxon>ecological metagenomes</taxon>
    </lineage>
</organism>
<feature type="compositionally biased region" description="Gly residues" evidence="1">
    <location>
        <begin position="66"/>
        <end position="81"/>
    </location>
</feature>
<feature type="transmembrane region" description="Helical" evidence="2">
    <location>
        <begin position="579"/>
        <end position="597"/>
    </location>
</feature>
<evidence type="ECO:0000313" key="3">
    <source>
        <dbReference type="EMBL" id="CAB4886314.1"/>
    </source>
</evidence>